<comment type="caution">
    <text evidence="1">The sequence shown here is derived from an EMBL/GenBank/DDBJ whole genome shotgun (WGS) entry which is preliminary data.</text>
</comment>
<evidence type="ECO:0000313" key="1">
    <source>
        <dbReference type="EMBL" id="CCI41927.1"/>
    </source>
</evidence>
<organism evidence="1 2">
    <name type="scientific">Albugo candida</name>
    <dbReference type="NCBI Taxonomy" id="65357"/>
    <lineage>
        <taxon>Eukaryota</taxon>
        <taxon>Sar</taxon>
        <taxon>Stramenopiles</taxon>
        <taxon>Oomycota</taxon>
        <taxon>Peronosporomycetes</taxon>
        <taxon>Albuginales</taxon>
        <taxon>Albuginaceae</taxon>
        <taxon>Albugo</taxon>
    </lineage>
</organism>
<gene>
    <name evidence="1" type="ORF">BN9_027110</name>
</gene>
<protein>
    <submittedName>
        <fullName evidence="1">Uncharacterized protein</fullName>
    </submittedName>
</protein>
<accession>A0A024G5K9</accession>
<reference evidence="1 2" key="1">
    <citation type="submission" date="2012-05" db="EMBL/GenBank/DDBJ databases">
        <title>Recombination and specialization in a pathogen metapopulation.</title>
        <authorList>
            <person name="Gardiner A."/>
            <person name="Kemen E."/>
            <person name="Schultz-Larsen T."/>
            <person name="MacLean D."/>
            <person name="Van Oosterhout C."/>
            <person name="Jones J.D.G."/>
        </authorList>
    </citation>
    <scope>NUCLEOTIDE SEQUENCE [LARGE SCALE GENOMIC DNA]</scope>
    <source>
        <strain evidence="1 2">Ac Nc2</strain>
    </source>
</reference>
<dbReference type="AlphaFoldDB" id="A0A024G5K9"/>
<name>A0A024G5K9_9STRA</name>
<dbReference type="Proteomes" id="UP000053237">
    <property type="component" value="Unassembled WGS sequence"/>
</dbReference>
<keyword evidence="2" id="KW-1185">Reference proteome</keyword>
<sequence length="155" mass="17123">MGVDSTKLDYIYFFGANCDRSTLLAPKLSITSTTRYKNWTLEIDKLRRRASNETSSASLRTIVTLEPKELKLSTCVCESNPDMAATTPVSSNPYKRPHNLIARQRSGATTTASCGKDSKDRCGTQTSTPFVSAQMHNFGCFLCVIAREQMILGIL</sequence>
<proteinExistence type="predicted"/>
<evidence type="ECO:0000313" key="2">
    <source>
        <dbReference type="Proteomes" id="UP000053237"/>
    </source>
</evidence>
<dbReference type="InParanoid" id="A0A024G5K9"/>
<dbReference type="EMBL" id="CAIX01000027">
    <property type="protein sequence ID" value="CCI41927.1"/>
    <property type="molecule type" value="Genomic_DNA"/>
</dbReference>